<feature type="region of interest" description="Disordered" evidence="1">
    <location>
        <begin position="109"/>
        <end position="144"/>
    </location>
</feature>
<evidence type="ECO:0000313" key="2">
    <source>
        <dbReference type="EMBL" id="PPV05524.1"/>
    </source>
</evidence>
<accession>A0ABX5BLI6</accession>
<evidence type="ECO:0000313" key="3">
    <source>
        <dbReference type="Proteomes" id="UP000239710"/>
    </source>
</evidence>
<evidence type="ECO:0000256" key="1">
    <source>
        <dbReference type="SAM" id="MobiDB-lite"/>
    </source>
</evidence>
<reference evidence="2 3" key="1">
    <citation type="submission" date="2016-08" db="EMBL/GenBank/DDBJ databases">
        <title>Evolution of the type three secretion system and type three effector repertoires in Xanthomonas.</title>
        <authorList>
            <person name="Merda D."/>
            <person name="Briand M."/>
            <person name="Bosis E."/>
            <person name="Rousseau C."/>
            <person name="Portier P."/>
            <person name="Jacques M.-A."/>
            <person name="Fischer-Le Saux M."/>
        </authorList>
    </citation>
    <scope>NUCLEOTIDE SEQUENCE [LARGE SCALE GENOMIC DNA]</scope>
    <source>
        <strain evidence="2 3">CFBP1976</strain>
    </source>
</reference>
<organism evidence="2 3">
    <name type="scientific">Xanthomonas bromi</name>
    <dbReference type="NCBI Taxonomy" id="56449"/>
    <lineage>
        <taxon>Bacteria</taxon>
        <taxon>Pseudomonadati</taxon>
        <taxon>Pseudomonadota</taxon>
        <taxon>Gammaproteobacteria</taxon>
        <taxon>Lysobacterales</taxon>
        <taxon>Lysobacteraceae</taxon>
        <taxon>Xanthomonas</taxon>
    </lineage>
</organism>
<proteinExistence type="predicted"/>
<dbReference type="Proteomes" id="UP000239710">
    <property type="component" value="Unassembled WGS sequence"/>
</dbReference>
<protein>
    <submittedName>
        <fullName evidence="2">Uncharacterized protein</fullName>
    </submittedName>
</protein>
<keyword evidence="3" id="KW-1185">Reference proteome</keyword>
<comment type="caution">
    <text evidence="2">The sequence shown here is derived from an EMBL/GenBank/DDBJ whole genome shotgun (WGS) entry which is preliminary data.</text>
</comment>
<gene>
    <name evidence="2" type="ORF">XbrCFBP1976_16560</name>
</gene>
<dbReference type="EMBL" id="MDCE01000027">
    <property type="protein sequence ID" value="PPV05524.1"/>
    <property type="molecule type" value="Genomic_DNA"/>
</dbReference>
<sequence>MYTCSCRCRAPTAPAWRPRTRFVRCSKKKRIRAPDPDPPPSTPGLSPGTRVRQPLCAQPRATVVRQRWQPFDDTAKHTGNAISCIASSAPSTPRRSRVSRHGCYKGFRQRSAQLDAPGQRRLRRPDTGRGNHRQHALTRYGAQPYRIDGAGIFSRPLRCNAASMKSEHKRKRLDSPMQP</sequence>
<feature type="region of interest" description="Disordered" evidence="1">
    <location>
        <begin position="27"/>
        <end position="53"/>
    </location>
</feature>
<name>A0ABX5BLI6_9XANT</name>